<accession>A0A4Y6Q468</accession>
<dbReference type="InterPro" id="IPR005804">
    <property type="entry name" value="FA_desaturase_dom"/>
</dbReference>
<dbReference type="CDD" id="cd03506">
    <property type="entry name" value="Delta6-FADS-like"/>
    <property type="match status" value="1"/>
</dbReference>
<dbReference type="GO" id="GO:0008610">
    <property type="term" value="P:lipid biosynthetic process"/>
    <property type="evidence" value="ECO:0007669"/>
    <property type="project" value="UniProtKB-ARBA"/>
</dbReference>
<dbReference type="GO" id="GO:0016717">
    <property type="term" value="F:oxidoreductase activity, acting on paired donors, with oxidation of a pair of donors resulting in the reduction of molecular oxygen to two molecules of water"/>
    <property type="evidence" value="ECO:0007669"/>
    <property type="project" value="TreeGrafter"/>
</dbReference>
<organism evidence="3 4">
    <name type="scientific">Persicimonas caeni</name>
    <dbReference type="NCBI Taxonomy" id="2292766"/>
    <lineage>
        <taxon>Bacteria</taxon>
        <taxon>Deltaproteobacteria</taxon>
        <taxon>Bradymonadales</taxon>
        <taxon>Bradymonadaceae</taxon>
        <taxon>Persicimonas</taxon>
    </lineage>
</organism>
<sequence>MYLKTAVILGWFFASYAALVFAPLPWWGRVLMAISLGLSCAGIGFSIMHDAGHRAYSKNNWVNQLLFMSLDMLGGSSYVWRFKHNTLHHSFANIDGHDDDIDIGLLGRLSPEQKRLPFHRFQHWYVWPLYGLLVVKWQFWDDFYCWATGKVGGREMPRPKGMDAAVLVGGKLVFLVFGFVVPALIHPVGWVIAFYLLASFVQGIVLATVFQLAHCVEEADFPVPPESHRMEHDWATHQLMTTVDFAQKNPLITWYVGGLNYQVEHHLFPRISHIHYPKLAEIVRETCEEFGVPYHAQPTLWGGIRSHFRHLRRMGRPETASEPTLNAA</sequence>
<dbReference type="OrthoDB" id="104711at2"/>
<feature type="domain" description="Fatty acid desaturase" evidence="2">
    <location>
        <begin position="26"/>
        <end position="296"/>
    </location>
</feature>
<proteinExistence type="predicted"/>
<name>A0A4Y6Q468_PERCE</name>
<feature type="transmembrane region" description="Helical" evidence="1">
    <location>
        <begin position="6"/>
        <end position="24"/>
    </location>
</feature>
<dbReference type="PANTHER" id="PTHR19353">
    <property type="entry name" value="FATTY ACID DESATURASE 2"/>
    <property type="match status" value="1"/>
</dbReference>
<reference evidence="3 4" key="1">
    <citation type="submission" date="2019-06" db="EMBL/GenBank/DDBJ databases">
        <title>Persicimonas caeni gen. nov., sp. nov., a predatory bacterium isolated from solar saltern.</title>
        <authorList>
            <person name="Wang S."/>
        </authorList>
    </citation>
    <scope>NUCLEOTIDE SEQUENCE [LARGE SCALE GENOMIC DNA]</scope>
    <source>
        <strain evidence="3 4">YN101</strain>
    </source>
</reference>
<keyword evidence="4" id="KW-1185">Reference proteome</keyword>
<dbReference type="Proteomes" id="UP000315995">
    <property type="component" value="Chromosome"/>
</dbReference>
<dbReference type="InterPro" id="IPR012171">
    <property type="entry name" value="Fatty_acid_desaturase"/>
</dbReference>
<evidence type="ECO:0000313" key="3">
    <source>
        <dbReference type="EMBL" id="QDG54947.1"/>
    </source>
</evidence>
<feature type="transmembrane region" description="Helical" evidence="1">
    <location>
        <begin position="164"/>
        <end position="185"/>
    </location>
</feature>
<keyword evidence="1" id="KW-0472">Membrane</keyword>
<keyword evidence="1" id="KW-1133">Transmembrane helix</keyword>
<feature type="transmembrane region" description="Helical" evidence="1">
    <location>
        <begin position="191"/>
        <end position="213"/>
    </location>
</feature>
<gene>
    <name evidence="3" type="ORF">FIV42_23110</name>
</gene>
<dbReference type="AlphaFoldDB" id="A0A4Y6Q468"/>
<protein>
    <submittedName>
        <fullName evidence="3">Acyl-CoA desaturase</fullName>
    </submittedName>
</protein>
<dbReference type="GO" id="GO:0016020">
    <property type="term" value="C:membrane"/>
    <property type="evidence" value="ECO:0007669"/>
    <property type="project" value="TreeGrafter"/>
</dbReference>
<dbReference type="PIRSF" id="PIRSF015921">
    <property type="entry name" value="FA_sphinglp_des"/>
    <property type="match status" value="1"/>
</dbReference>
<evidence type="ECO:0000259" key="2">
    <source>
        <dbReference type="Pfam" id="PF00487"/>
    </source>
</evidence>
<accession>A0A5B8YKG3</accession>
<dbReference type="Pfam" id="PF00487">
    <property type="entry name" value="FA_desaturase"/>
    <property type="match status" value="1"/>
</dbReference>
<evidence type="ECO:0000313" key="4">
    <source>
        <dbReference type="Proteomes" id="UP000315995"/>
    </source>
</evidence>
<dbReference type="PANTHER" id="PTHR19353:SF19">
    <property type="entry name" value="DELTA(5) FATTY ACID DESATURASE C-RELATED"/>
    <property type="match status" value="1"/>
</dbReference>
<dbReference type="EMBL" id="CP041186">
    <property type="protein sequence ID" value="QDG54947.1"/>
    <property type="molecule type" value="Genomic_DNA"/>
</dbReference>
<keyword evidence="1" id="KW-0812">Transmembrane</keyword>
<feature type="transmembrane region" description="Helical" evidence="1">
    <location>
        <begin position="31"/>
        <end position="49"/>
    </location>
</feature>
<evidence type="ECO:0000256" key="1">
    <source>
        <dbReference type="SAM" id="Phobius"/>
    </source>
</evidence>